<feature type="region of interest" description="Disordered" evidence="1">
    <location>
        <begin position="133"/>
        <end position="353"/>
    </location>
</feature>
<dbReference type="RefSeq" id="WP_020929457.1">
    <property type="nucleotide sequence ID" value="NZ_BHXC01000007.1"/>
</dbReference>
<keyword evidence="2" id="KW-1133">Transmembrane helix</keyword>
<protein>
    <recommendedName>
        <fullName evidence="5">Extensin</fullName>
    </recommendedName>
</protein>
<name>A0A401R6G7_STRNR</name>
<dbReference type="AlphaFoldDB" id="A0A401R6G7"/>
<evidence type="ECO:0000256" key="2">
    <source>
        <dbReference type="SAM" id="Phobius"/>
    </source>
</evidence>
<evidence type="ECO:0008006" key="5">
    <source>
        <dbReference type="Google" id="ProtNLM"/>
    </source>
</evidence>
<feature type="compositionally biased region" description="Polar residues" evidence="1">
    <location>
        <begin position="146"/>
        <end position="164"/>
    </location>
</feature>
<feature type="compositionally biased region" description="Basic and acidic residues" evidence="1">
    <location>
        <begin position="231"/>
        <end position="260"/>
    </location>
</feature>
<feature type="compositionally biased region" description="Gly residues" evidence="1">
    <location>
        <begin position="202"/>
        <end position="212"/>
    </location>
</feature>
<feature type="compositionally biased region" description="Low complexity" evidence="1">
    <location>
        <begin position="316"/>
        <end position="345"/>
    </location>
</feature>
<evidence type="ECO:0000313" key="3">
    <source>
        <dbReference type="EMBL" id="GCB93201.1"/>
    </source>
</evidence>
<gene>
    <name evidence="3" type="ORF">SALB_05981</name>
</gene>
<evidence type="ECO:0000313" key="4">
    <source>
        <dbReference type="Proteomes" id="UP000288351"/>
    </source>
</evidence>
<sequence length="353" mass="34592">MADDRYSWLDKDAAERLLRGEPAGSQVGDGAPELEHLLKAAAAAGSGLPESAPLPGEEAALAAFRNARHGPGARGDTARGAALPGVRVDRTRRVAERGGLARPFRRGFAVALAVCAIGGIAVAAGTGVLPTPFRGGEPQPGASVSAAETPSTFETQEPATTGETGRTPATPPDGRPTGPGASPSPGGSPGTVPTPGTPTPGTGTGTPGGGGWPQQDGDGKGKKRLLLALCKDYETGKRGDMDRDTLRRLESKAGGPDRVHAFCRQYLAQSGQQGGGSGDNDGGGGKGGNGGGQGENGGNGGGGHNGGGSGDEEGDSSPTATPSPSAPPASTTPAPDPSTTAPTPSGTLPAGRV</sequence>
<dbReference type="EMBL" id="BHXC01000007">
    <property type="protein sequence ID" value="GCB93201.1"/>
    <property type="molecule type" value="Genomic_DNA"/>
</dbReference>
<keyword evidence="2" id="KW-0472">Membrane</keyword>
<organism evidence="3 4">
    <name type="scientific">Streptomyces noursei</name>
    <name type="common">Streptomyces albulus</name>
    <dbReference type="NCBI Taxonomy" id="1971"/>
    <lineage>
        <taxon>Bacteria</taxon>
        <taxon>Bacillati</taxon>
        <taxon>Actinomycetota</taxon>
        <taxon>Actinomycetes</taxon>
        <taxon>Kitasatosporales</taxon>
        <taxon>Streptomycetaceae</taxon>
        <taxon>Streptomyces</taxon>
    </lineage>
</organism>
<feature type="transmembrane region" description="Helical" evidence="2">
    <location>
        <begin position="107"/>
        <end position="129"/>
    </location>
</feature>
<keyword evidence="2" id="KW-0812">Transmembrane</keyword>
<proteinExistence type="predicted"/>
<evidence type="ECO:0000256" key="1">
    <source>
        <dbReference type="SAM" id="MobiDB-lite"/>
    </source>
</evidence>
<feature type="compositionally biased region" description="Low complexity" evidence="1">
    <location>
        <begin position="176"/>
        <end position="194"/>
    </location>
</feature>
<accession>A0A401R6G7</accession>
<dbReference type="Proteomes" id="UP000288351">
    <property type="component" value="Unassembled WGS sequence"/>
</dbReference>
<reference evidence="3 4" key="1">
    <citation type="journal article" date="2019" name="Microbiol. Resour. Announc.">
        <title>Draft Genome Sequence of the Most Traditional epsilon-Poly-l-Lysine Producer, Streptomyces albulus NBRC14147.</title>
        <authorList>
            <person name="Yamanaka K."/>
            <person name="Hamano Y."/>
        </authorList>
    </citation>
    <scope>NUCLEOTIDE SEQUENCE [LARGE SCALE GENOMIC DNA]</scope>
    <source>
        <strain evidence="3 4">NBRC 14147</strain>
    </source>
</reference>
<comment type="caution">
    <text evidence="3">The sequence shown here is derived from an EMBL/GenBank/DDBJ whole genome shotgun (WGS) entry which is preliminary data.</text>
</comment>
<feature type="compositionally biased region" description="Gly residues" evidence="1">
    <location>
        <begin position="272"/>
        <end position="309"/>
    </location>
</feature>